<dbReference type="Proteomes" id="UP000053927">
    <property type="component" value="Unassembled WGS sequence"/>
</dbReference>
<dbReference type="InterPro" id="IPR001849">
    <property type="entry name" value="PH_domain"/>
</dbReference>
<feature type="region of interest" description="Disordered" evidence="2">
    <location>
        <begin position="1"/>
        <end position="61"/>
    </location>
</feature>
<evidence type="ECO:0000259" key="4">
    <source>
        <dbReference type="PROSITE" id="PS50195"/>
    </source>
</evidence>
<dbReference type="Pfam" id="PF00169">
    <property type="entry name" value="PH"/>
    <property type="match status" value="1"/>
</dbReference>
<feature type="compositionally biased region" description="Polar residues" evidence="2">
    <location>
        <begin position="1441"/>
        <end position="1462"/>
    </location>
</feature>
<feature type="region of interest" description="Disordered" evidence="2">
    <location>
        <begin position="831"/>
        <end position="900"/>
    </location>
</feature>
<dbReference type="Pfam" id="PF00787">
    <property type="entry name" value="PX"/>
    <property type="match status" value="1"/>
</dbReference>
<feature type="compositionally biased region" description="Basic and acidic residues" evidence="2">
    <location>
        <begin position="452"/>
        <end position="461"/>
    </location>
</feature>
<feature type="compositionally biased region" description="Low complexity" evidence="2">
    <location>
        <begin position="957"/>
        <end position="992"/>
    </location>
</feature>
<dbReference type="InterPro" id="IPR036871">
    <property type="entry name" value="PX_dom_sf"/>
</dbReference>
<dbReference type="eggNOG" id="KOG4269">
    <property type="taxonomic scope" value="Eukaryota"/>
</dbReference>
<dbReference type="GO" id="GO:0007165">
    <property type="term" value="P:signal transduction"/>
    <property type="evidence" value="ECO:0007669"/>
    <property type="project" value="InterPro"/>
</dbReference>
<dbReference type="OMA" id="HQMFSDL"/>
<accession>R7S040</accession>
<reference evidence="7" key="1">
    <citation type="journal article" date="2012" name="Science">
        <title>The Paleozoic origin of enzymatic lignin decomposition reconstructed from 31 fungal genomes.</title>
        <authorList>
            <person name="Floudas D."/>
            <person name="Binder M."/>
            <person name="Riley R."/>
            <person name="Barry K."/>
            <person name="Blanchette R.A."/>
            <person name="Henrissat B."/>
            <person name="Martinez A.T."/>
            <person name="Otillar R."/>
            <person name="Spatafora J.W."/>
            <person name="Yadav J.S."/>
            <person name="Aerts A."/>
            <person name="Benoit I."/>
            <person name="Boyd A."/>
            <person name="Carlson A."/>
            <person name="Copeland A."/>
            <person name="Coutinho P.M."/>
            <person name="de Vries R.P."/>
            <person name="Ferreira P."/>
            <person name="Findley K."/>
            <person name="Foster B."/>
            <person name="Gaskell J."/>
            <person name="Glotzer D."/>
            <person name="Gorecki P."/>
            <person name="Heitman J."/>
            <person name="Hesse C."/>
            <person name="Hori C."/>
            <person name="Igarashi K."/>
            <person name="Jurgens J.A."/>
            <person name="Kallen N."/>
            <person name="Kersten P."/>
            <person name="Kohler A."/>
            <person name="Kuees U."/>
            <person name="Kumar T.K.A."/>
            <person name="Kuo A."/>
            <person name="LaButti K."/>
            <person name="Larrondo L.F."/>
            <person name="Lindquist E."/>
            <person name="Ling A."/>
            <person name="Lombard V."/>
            <person name="Lucas S."/>
            <person name="Lundell T."/>
            <person name="Martin R."/>
            <person name="McLaughlin D.J."/>
            <person name="Morgenstern I."/>
            <person name="Morin E."/>
            <person name="Murat C."/>
            <person name="Nagy L.G."/>
            <person name="Nolan M."/>
            <person name="Ohm R.A."/>
            <person name="Patyshakuliyeva A."/>
            <person name="Rokas A."/>
            <person name="Ruiz-Duenas F.J."/>
            <person name="Sabat G."/>
            <person name="Salamov A."/>
            <person name="Samejima M."/>
            <person name="Schmutz J."/>
            <person name="Slot J.C."/>
            <person name="St John F."/>
            <person name="Stenlid J."/>
            <person name="Sun H."/>
            <person name="Sun S."/>
            <person name="Syed K."/>
            <person name="Tsang A."/>
            <person name="Wiebenga A."/>
            <person name="Young D."/>
            <person name="Pisabarro A."/>
            <person name="Eastwood D.C."/>
            <person name="Martin F."/>
            <person name="Cullen D."/>
            <person name="Grigoriev I.V."/>
            <person name="Hibbett D.S."/>
        </authorList>
    </citation>
    <scope>NUCLEOTIDE SEQUENCE [LARGE SCALE GENOMIC DNA]</scope>
    <source>
        <strain evidence="7">FP-91666</strain>
    </source>
</reference>
<dbReference type="InterPro" id="IPR001683">
    <property type="entry name" value="PX_dom"/>
</dbReference>
<feature type="compositionally biased region" description="Polar residues" evidence="2">
    <location>
        <begin position="834"/>
        <end position="869"/>
    </location>
</feature>
<feature type="compositionally biased region" description="Low complexity" evidence="2">
    <location>
        <begin position="19"/>
        <end position="54"/>
    </location>
</feature>
<dbReference type="Gene3D" id="3.30.1520.10">
    <property type="entry name" value="Phox-like domain"/>
    <property type="match status" value="1"/>
</dbReference>
<dbReference type="GO" id="GO:0005737">
    <property type="term" value="C:cytoplasm"/>
    <property type="evidence" value="ECO:0007669"/>
    <property type="project" value="TreeGrafter"/>
</dbReference>
<feature type="compositionally biased region" description="Low complexity" evidence="2">
    <location>
        <begin position="152"/>
        <end position="166"/>
    </location>
</feature>
<dbReference type="PANTHER" id="PTHR23176">
    <property type="entry name" value="RHO/RAC/CDC GTPASE-ACTIVATING PROTEIN"/>
    <property type="match status" value="1"/>
</dbReference>
<feature type="compositionally biased region" description="Polar residues" evidence="2">
    <location>
        <begin position="1032"/>
        <end position="1041"/>
    </location>
</feature>
<dbReference type="Gene3D" id="1.10.555.10">
    <property type="entry name" value="Rho GTPase activation protein"/>
    <property type="match status" value="1"/>
</dbReference>
<feature type="region of interest" description="Disordered" evidence="2">
    <location>
        <begin position="1019"/>
        <end position="1152"/>
    </location>
</feature>
<dbReference type="SMART" id="SM00233">
    <property type="entry name" value="PH"/>
    <property type="match status" value="1"/>
</dbReference>
<evidence type="ECO:0000259" key="3">
    <source>
        <dbReference type="PROSITE" id="PS50003"/>
    </source>
</evidence>
<evidence type="ECO:0000256" key="2">
    <source>
        <dbReference type="SAM" id="MobiDB-lite"/>
    </source>
</evidence>
<evidence type="ECO:0000256" key="1">
    <source>
        <dbReference type="ARBA" id="ARBA00022468"/>
    </source>
</evidence>
<feature type="region of interest" description="Disordered" evidence="2">
    <location>
        <begin position="1412"/>
        <end position="1462"/>
    </location>
</feature>
<dbReference type="SUPFAM" id="SSF50729">
    <property type="entry name" value="PH domain-like"/>
    <property type="match status" value="1"/>
</dbReference>
<feature type="domain" description="PH" evidence="3">
    <location>
        <begin position="716"/>
        <end position="825"/>
    </location>
</feature>
<dbReference type="GO" id="GO:0005096">
    <property type="term" value="F:GTPase activator activity"/>
    <property type="evidence" value="ECO:0007669"/>
    <property type="project" value="UniProtKB-KW"/>
</dbReference>
<name>R7S040_STEHR</name>
<dbReference type="OrthoDB" id="185175at2759"/>
<dbReference type="RefSeq" id="XP_007310627.1">
    <property type="nucleotide sequence ID" value="XM_007310565.1"/>
</dbReference>
<dbReference type="KEGG" id="shs:STEHIDRAFT_172748"/>
<protein>
    <recommendedName>
        <fullName evidence="8">RhoGAP-domain-containing protein</fullName>
    </recommendedName>
</protein>
<feature type="compositionally biased region" description="Low complexity" evidence="2">
    <location>
        <begin position="231"/>
        <end position="260"/>
    </location>
</feature>
<dbReference type="InterPro" id="IPR050729">
    <property type="entry name" value="Rho-GAP"/>
</dbReference>
<feature type="compositionally biased region" description="Polar residues" evidence="2">
    <location>
        <begin position="373"/>
        <end position="405"/>
    </location>
</feature>
<dbReference type="PANTHER" id="PTHR23176:SF129">
    <property type="entry name" value="RHO GTPASE ACTIVATING PROTEIN AT 16F, ISOFORM E-RELATED"/>
    <property type="match status" value="1"/>
</dbReference>
<dbReference type="PROSITE" id="PS50003">
    <property type="entry name" value="PH_DOMAIN"/>
    <property type="match status" value="1"/>
</dbReference>
<evidence type="ECO:0008006" key="8">
    <source>
        <dbReference type="Google" id="ProtNLM"/>
    </source>
</evidence>
<feature type="compositionally biased region" description="Acidic residues" evidence="2">
    <location>
        <begin position="425"/>
        <end position="444"/>
    </location>
</feature>
<evidence type="ECO:0000313" key="6">
    <source>
        <dbReference type="EMBL" id="EIM80515.1"/>
    </source>
</evidence>
<feature type="region of interest" description="Disordered" evidence="2">
    <location>
        <begin position="915"/>
        <end position="992"/>
    </location>
</feature>
<sequence length="1532" mass="165097">MAMPAPSTPQSSRHANNDHLTVSSSHSSHTLSPHTPRPSTSTSSVTTPSSGRPSHPVSLDTLLAAHANAPDPIRATLEHLVADRNSVAAQNSQLWKLIEKQRSATTQLNRDNDRIRTEREAYKSKLNALGENTDAILKAFKGERHERHGKPSSSASRSNSSPNPRATLLRHQSDEPSPGQPRPGSSETSRPGPTVLISQSSSKPSSDPSFQEHFRNTAPVKPPPRSNSLKSSSRAARQHARALANQAAQDQPQLSSSPDQMIGDTDEPEPDSSSPAVSPTTATPASSISTSTALTTPVSTHGHLPTAQAILETTTAHLPPPTHSLSRESRISLPPEVKQYISTMGESPLPSPRLPSVNESPSPVDNPGGMSFADSSGMSSPVRSLTTAYSASNPNSTSNLNINHQNDTHSRYDSPRRGPEHSDGEFLDMDDVEDEGEDEEDEEQSTGPRGRRNTDPERDADSTNNPYGGLASAQAASSAPNLHADDFPMPPSTASPKDQTSFSSTQPPRTPPHRQVVTVAADDLADGPQTPTANTYNAQTVGSHTNMSGTTLNFNAKGSLNGGGSPFRALPLLPHDLPHTRIQVTSSSVRPNERGKDVLSFVVYVDPNGVSTSTGTGSIKGKGKEGWSVEKMYSDVLGLDQRVRSRVGKSVGKKIANLPDGKLWRDHAPSKVDQRKAVLEQYLQTLINLPIKNNDEVIAFLTSDILKETNKPVSKEGYKEGYLTKRGKNFGGWKTRFFVLQGPQLEYYESRGGTHLGSIAITGAQIGRQQRPTDRPQTDEENEYRHAFLIIESRKGVAGTHRHVLCAESDEERDNWVEILVRYVSGVYDEDPKPNTSSGASINVTIPNVPSTTSNASTYSRTSTASPDSAHSPVIMRNGRQQPTRGMSKDDISVGPALPLSQIPHDAATAKLFQNTAPYDDSSSIKGNDVSPSDRYPSPASGFTDQQTARRLLEKGPSPSQSQPPSQYASSTELPLSSSLPTTSPLESGTTEFLASVTPRANSELGHYSDMVDPRAAAAVGAGGGGAGVASPSRSRQSPATSEAARNRHLHRQSYHPSHDTVRSSPLQPPQPPQGSQPHTHLTLTPERPSSPDVGSSPSAQNTPRPDMANGANSKVKISGPMNGAPIPAGLKFGTKEKEPETHQPNERREKAKSRMFWDRFKGEKPPTVQHIPRNVFGVPLEESLDVSERAGLPSIVFRCIDFLEKKHAEQEEGIYRLSGSSAVIKALKDRFNNEGDVDLLASDEYWDPHAIAGLLKSFFRELPVSVLTRELHHRFLGVIDLVDTNDRVRELSSLVQKLPVPNYFLLRALAAHLILIVQNANINKMTMRNVGIVFSPTLGIPAGVFSLMLADFSRVFNVNDDEPAEFVVDDKGNAQYRTVEEIRPEDIRRNSRQYADAEADQLLGLSGRNLAAPDESQSEDGEDFSLHDESGTETTDNDLPESSNGSSPVPQHSPSPDNMSLSRLSSVAATRGLNINVTAADTRRHSRLPGPGLPASPRPTGSPLNPRSAGLTAGGPSSQQSSSPSSLLTPR</sequence>
<feature type="compositionally biased region" description="Polar residues" evidence="2">
    <location>
        <begin position="1093"/>
        <end position="1104"/>
    </location>
</feature>
<dbReference type="InterPro" id="IPR000198">
    <property type="entry name" value="RhoGAP_dom"/>
</dbReference>
<dbReference type="InterPro" id="IPR011993">
    <property type="entry name" value="PH-like_dom_sf"/>
</dbReference>
<feature type="compositionally biased region" description="Polar residues" evidence="2">
    <location>
        <begin position="915"/>
        <end position="926"/>
    </location>
</feature>
<feature type="compositionally biased region" description="Polar residues" evidence="2">
    <location>
        <begin position="494"/>
        <end position="507"/>
    </location>
</feature>
<feature type="region of interest" description="Disordered" evidence="2">
    <location>
        <begin position="1476"/>
        <end position="1532"/>
    </location>
</feature>
<feature type="region of interest" description="Disordered" evidence="2">
    <location>
        <begin position="342"/>
        <end position="513"/>
    </location>
</feature>
<keyword evidence="1" id="KW-0343">GTPase activation</keyword>
<feature type="compositionally biased region" description="Low complexity" evidence="2">
    <location>
        <begin position="198"/>
        <end position="209"/>
    </location>
</feature>
<dbReference type="GeneID" id="18804142"/>
<dbReference type="SMART" id="SM00312">
    <property type="entry name" value="PX"/>
    <property type="match status" value="1"/>
</dbReference>
<dbReference type="SMART" id="SM00324">
    <property type="entry name" value="RhoGAP"/>
    <property type="match status" value="1"/>
</dbReference>
<feature type="compositionally biased region" description="Basic and acidic residues" evidence="2">
    <location>
        <begin position="406"/>
        <end position="424"/>
    </location>
</feature>
<dbReference type="SUPFAM" id="SSF48350">
    <property type="entry name" value="GTPase activation domain, GAP"/>
    <property type="match status" value="1"/>
</dbReference>
<dbReference type="GO" id="GO:0035091">
    <property type="term" value="F:phosphatidylinositol binding"/>
    <property type="evidence" value="ECO:0007669"/>
    <property type="project" value="InterPro"/>
</dbReference>
<dbReference type="PROSITE" id="PS50195">
    <property type="entry name" value="PX"/>
    <property type="match status" value="1"/>
</dbReference>
<feature type="domain" description="Rho-GAP" evidence="5">
    <location>
        <begin position="1179"/>
        <end position="1368"/>
    </location>
</feature>
<dbReference type="EMBL" id="JH687398">
    <property type="protein sequence ID" value="EIM80515.1"/>
    <property type="molecule type" value="Genomic_DNA"/>
</dbReference>
<dbReference type="PROSITE" id="PS50238">
    <property type="entry name" value="RHOGAP"/>
    <property type="match status" value="1"/>
</dbReference>
<feature type="domain" description="PX" evidence="4">
    <location>
        <begin position="582"/>
        <end position="708"/>
    </location>
</feature>
<evidence type="ECO:0000259" key="5">
    <source>
        <dbReference type="PROSITE" id="PS50238"/>
    </source>
</evidence>
<feature type="region of interest" description="Disordered" evidence="2">
    <location>
        <begin position="143"/>
        <end position="300"/>
    </location>
</feature>
<dbReference type="CDD" id="cd13277">
    <property type="entry name" value="PH_Bem3"/>
    <property type="match status" value="1"/>
</dbReference>
<feature type="compositionally biased region" description="Low complexity" evidence="2">
    <location>
        <begin position="272"/>
        <end position="297"/>
    </location>
</feature>
<dbReference type="InterPro" id="IPR008936">
    <property type="entry name" value="Rho_GTPase_activation_prot"/>
</dbReference>
<dbReference type="Gene3D" id="2.30.29.30">
    <property type="entry name" value="Pleckstrin-homology domain (PH domain)/Phosphotyrosine-binding domain (PTB)"/>
    <property type="match status" value="1"/>
</dbReference>
<evidence type="ECO:0000313" key="7">
    <source>
        <dbReference type="Proteomes" id="UP000053927"/>
    </source>
</evidence>
<keyword evidence="7" id="KW-1185">Reference proteome</keyword>
<proteinExistence type="predicted"/>
<dbReference type="SUPFAM" id="SSF64268">
    <property type="entry name" value="PX domain"/>
    <property type="match status" value="1"/>
</dbReference>
<feature type="compositionally biased region" description="Low complexity" evidence="2">
    <location>
        <begin position="1517"/>
        <end position="1532"/>
    </location>
</feature>
<dbReference type="Pfam" id="PF00620">
    <property type="entry name" value="RhoGAP"/>
    <property type="match status" value="1"/>
</dbReference>
<organism evidence="6 7">
    <name type="scientific">Stereum hirsutum (strain FP-91666)</name>
    <name type="common">White-rot fungus</name>
    <dbReference type="NCBI Taxonomy" id="721885"/>
    <lineage>
        <taxon>Eukaryota</taxon>
        <taxon>Fungi</taxon>
        <taxon>Dikarya</taxon>
        <taxon>Basidiomycota</taxon>
        <taxon>Agaricomycotina</taxon>
        <taxon>Agaricomycetes</taxon>
        <taxon>Russulales</taxon>
        <taxon>Stereaceae</taxon>
        <taxon>Stereum</taxon>
    </lineage>
</organism>
<dbReference type="CDD" id="cd06093">
    <property type="entry name" value="PX_domain"/>
    <property type="match status" value="1"/>
</dbReference>
<feature type="compositionally biased region" description="Basic and acidic residues" evidence="2">
    <location>
        <begin position="1134"/>
        <end position="1150"/>
    </location>
</feature>
<gene>
    <name evidence="6" type="ORF">STEHIDRAFT_172748</name>
</gene>